<dbReference type="SUPFAM" id="SSF51735">
    <property type="entry name" value="NAD(P)-binding Rossmann-fold domains"/>
    <property type="match status" value="1"/>
</dbReference>
<dbReference type="FunFam" id="3.40.50.720:FF:000084">
    <property type="entry name" value="Short-chain dehydrogenase reductase"/>
    <property type="match status" value="1"/>
</dbReference>
<reference evidence="5" key="1">
    <citation type="submission" date="2016-05" db="EMBL/GenBank/DDBJ databases">
        <title>Comparative genomics of biotechnologically important yeasts.</title>
        <authorList>
            <consortium name="DOE Joint Genome Institute"/>
            <person name="Riley R."/>
            <person name="Haridas S."/>
            <person name="Wolfe K.H."/>
            <person name="Lopes M.R."/>
            <person name="Hittinger C.T."/>
            <person name="Goker M."/>
            <person name="Salamov A."/>
            <person name="Wisecaver J."/>
            <person name="Long T.M."/>
            <person name="Aerts A.L."/>
            <person name="Barry K."/>
            <person name="Choi C."/>
            <person name="Clum A."/>
            <person name="Coughlan A.Y."/>
            <person name="Deshpande S."/>
            <person name="Douglass A.P."/>
            <person name="Hanson S.J."/>
            <person name="Klenk H.-P."/>
            <person name="Labutti K."/>
            <person name="Lapidus A."/>
            <person name="Lindquist E."/>
            <person name="Lipzen A."/>
            <person name="Meier-Kolthoff J.P."/>
            <person name="Ohm R.A."/>
            <person name="Otillar R.P."/>
            <person name="Pangilinan J."/>
            <person name="Peng Y."/>
            <person name="Rokas A."/>
            <person name="Rosa C.A."/>
            <person name="Scheuner C."/>
            <person name="Sibirny A.A."/>
            <person name="Slot J.C."/>
            <person name="Stielow J.B."/>
            <person name="Sun H."/>
            <person name="Kurtzman C.P."/>
            <person name="Blackwell M."/>
            <person name="Grigoriev I.V."/>
            <person name="Jeffries T.W."/>
        </authorList>
    </citation>
    <scope>NUCLEOTIDE SEQUENCE [LARGE SCALE GENOMIC DNA]</scope>
    <source>
        <strain evidence="5">NRRL Y-1933</strain>
    </source>
</reference>
<name>A0A1E4RJS9_9ASCO</name>
<dbReference type="PRINTS" id="PR00081">
    <property type="entry name" value="GDHRDH"/>
</dbReference>
<accession>A0A1E4RJS9</accession>
<dbReference type="OrthoDB" id="294295at2759"/>
<keyword evidence="3" id="KW-0560">Oxidoreductase</keyword>
<sequence length="273" mass="28882">MVDLNVNNKVAVITGGTRGLGLDCAEAYVLNGASTVVITSRKADACKESKEYLEKIAKENGKSVKIISIPADLTKEDQAVDFFNQVAKQVEKVDILVANAGATWGASLEDHPVSAIKKVLDLNIASVFHSIQLFTPLLSKAGTFEDPARIIIMSSVASLISSEPVGTYGYLASKAGVSHLGKNLAVQLGPRNITVNSLAPGFFPTKMSKGLISAAGDMMIESNPRKRLGQKQDIQNAVLFLSAKESNYINGIVLPIDGGSYLSGAFVPSSSKL</sequence>
<evidence type="ECO:0000256" key="3">
    <source>
        <dbReference type="ARBA" id="ARBA00023002"/>
    </source>
</evidence>
<dbReference type="InterPro" id="IPR052178">
    <property type="entry name" value="Sec_Metab_Biosynth_SDR"/>
</dbReference>
<protein>
    <submittedName>
        <fullName evidence="4">NAD(P)-binding protein</fullName>
    </submittedName>
</protein>
<dbReference type="EMBL" id="KV454541">
    <property type="protein sequence ID" value="ODV67345.1"/>
    <property type="molecule type" value="Genomic_DNA"/>
</dbReference>
<proteinExistence type="inferred from homology"/>
<evidence type="ECO:0000313" key="5">
    <source>
        <dbReference type="Proteomes" id="UP000095085"/>
    </source>
</evidence>
<keyword evidence="5" id="KW-1185">Reference proteome</keyword>
<evidence type="ECO:0000313" key="4">
    <source>
        <dbReference type="EMBL" id="ODV67345.1"/>
    </source>
</evidence>
<keyword evidence="2" id="KW-0521">NADP</keyword>
<dbReference type="Proteomes" id="UP000095085">
    <property type="component" value="Unassembled WGS sequence"/>
</dbReference>
<dbReference type="Gene3D" id="3.40.50.720">
    <property type="entry name" value="NAD(P)-binding Rossmann-like Domain"/>
    <property type="match status" value="1"/>
</dbReference>
<dbReference type="Pfam" id="PF13561">
    <property type="entry name" value="adh_short_C2"/>
    <property type="match status" value="1"/>
</dbReference>
<evidence type="ECO:0000256" key="2">
    <source>
        <dbReference type="ARBA" id="ARBA00022857"/>
    </source>
</evidence>
<comment type="similarity">
    <text evidence="1">Belongs to the short-chain dehydrogenases/reductases (SDR) family.</text>
</comment>
<organism evidence="4 5">
    <name type="scientific">Hyphopichia burtonii NRRL Y-1933</name>
    <dbReference type="NCBI Taxonomy" id="984485"/>
    <lineage>
        <taxon>Eukaryota</taxon>
        <taxon>Fungi</taxon>
        <taxon>Dikarya</taxon>
        <taxon>Ascomycota</taxon>
        <taxon>Saccharomycotina</taxon>
        <taxon>Pichiomycetes</taxon>
        <taxon>Debaryomycetaceae</taxon>
        <taxon>Hyphopichia</taxon>
    </lineage>
</organism>
<evidence type="ECO:0000256" key="1">
    <source>
        <dbReference type="ARBA" id="ARBA00006484"/>
    </source>
</evidence>
<dbReference type="PANTHER" id="PTHR43618">
    <property type="entry name" value="7-ALPHA-HYDROXYSTEROID DEHYDROGENASE"/>
    <property type="match status" value="1"/>
</dbReference>
<dbReference type="AlphaFoldDB" id="A0A1E4RJS9"/>
<dbReference type="STRING" id="984485.A0A1E4RJS9"/>
<gene>
    <name evidence="4" type="ORF">HYPBUDRAFT_153170</name>
</gene>
<dbReference type="PANTHER" id="PTHR43618:SF12">
    <property type="entry name" value="OXIDOREDUCTASE, SHORT-CHAIN DEHYDROGENASE_REDUCTASE FAMILY (AFU_ORTHOLOGUE AFUA_1G14540)"/>
    <property type="match status" value="1"/>
</dbReference>
<dbReference type="InterPro" id="IPR036291">
    <property type="entry name" value="NAD(P)-bd_dom_sf"/>
</dbReference>
<dbReference type="GeneID" id="30995955"/>
<dbReference type="GO" id="GO:0016491">
    <property type="term" value="F:oxidoreductase activity"/>
    <property type="evidence" value="ECO:0007669"/>
    <property type="project" value="UniProtKB-KW"/>
</dbReference>
<dbReference type="PRINTS" id="PR00080">
    <property type="entry name" value="SDRFAMILY"/>
</dbReference>
<dbReference type="InterPro" id="IPR002347">
    <property type="entry name" value="SDR_fam"/>
</dbReference>
<dbReference type="RefSeq" id="XP_020076412.1">
    <property type="nucleotide sequence ID" value="XM_020221406.1"/>
</dbReference>